<dbReference type="Pfam" id="PF19853">
    <property type="entry name" value="DUF6328"/>
    <property type="match status" value="1"/>
</dbReference>
<organism evidence="3 4">
    <name type="scientific">Actinomadura yumaensis</name>
    <dbReference type="NCBI Taxonomy" id="111807"/>
    <lineage>
        <taxon>Bacteria</taxon>
        <taxon>Bacillati</taxon>
        <taxon>Actinomycetota</taxon>
        <taxon>Actinomycetes</taxon>
        <taxon>Streptosporangiales</taxon>
        <taxon>Thermomonosporaceae</taxon>
        <taxon>Actinomadura</taxon>
    </lineage>
</organism>
<sequence>MSSDSKPRNETEHERLDRQLMELLQGFRVAVTGVQVLFAFLLTVPFAVGFKSVDDSGRALFYVALFGAASASICFIAPVFQHRILFQLGQKPLLIRRANRFGIVGALALAVSITAATALIIETLVSDGAAVVAGAAIAVLASWAWFVQPLLSRRTANGLRASELPNDPDGLADTNDPDGPAPAPGDGLGGRSDLTDRTGAGSGALGDD</sequence>
<keyword evidence="2" id="KW-0472">Membrane</keyword>
<keyword evidence="2" id="KW-1133">Transmembrane helix</keyword>
<dbReference type="EMBL" id="JBHSXS010000015">
    <property type="protein sequence ID" value="MFC6882849.1"/>
    <property type="molecule type" value="Genomic_DNA"/>
</dbReference>
<dbReference type="Proteomes" id="UP001596380">
    <property type="component" value="Unassembled WGS sequence"/>
</dbReference>
<dbReference type="InterPro" id="IPR046291">
    <property type="entry name" value="DUF6328"/>
</dbReference>
<evidence type="ECO:0000256" key="2">
    <source>
        <dbReference type="SAM" id="Phobius"/>
    </source>
</evidence>
<comment type="caution">
    <text evidence="3">The sequence shown here is derived from an EMBL/GenBank/DDBJ whole genome shotgun (WGS) entry which is preliminary data.</text>
</comment>
<feature type="region of interest" description="Disordered" evidence="1">
    <location>
        <begin position="162"/>
        <end position="208"/>
    </location>
</feature>
<evidence type="ECO:0000313" key="3">
    <source>
        <dbReference type="EMBL" id="MFC6882849.1"/>
    </source>
</evidence>
<keyword evidence="2" id="KW-0812">Transmembrane</keyword>
<feature type="transmembrane region" description="Helical" evidence="2">
    <location>
        <begin position="101"/>
        <end position="121"/>
    </location>
</feature>
<dbReference type="RefSeq" id="WP_175250011.1">
    <property type="nucleotide sequence ID" value="NZ_JBHSXE010000001.1"/>
</dbReference>
<evidence type="ECO:0000256" key="1">
    <source>
        <dbReference type="SAM" id="MobiDB-lite"/>
    </source>
</evidence>
<gene>
    <name evidence="3" type="ORF">ACFQKB_24050</name>
</gene>
<proteinExistence type="predicted"/>
<keyword evidence="4" id="KW-1185">Reference proteome</keyword>
<evidence type="ECO:0000313" key="4">
    <source>
        <dbReference type="Proteomes" id="UP001596380"/>
    </source>
</evidence>
<accession>A0ABW2CQ75</accession>
<name>A0ABW2CQ75_9ACTN</name>
<feature type="transmembrane region" description="Helical" evidence="2">
    <location>
        <begin position="27"/>
        <end position="48"/>
    </location>
</feature>
<feature type="transmembrane region" description="Helical" evidence="2">
    <location>
        <begin position="60"/>
        <end position="80"/>
    </location>
</feature>
<feature type="transmembrane region" description="Helical" evidence="2">
    <location>
        <begin position="127"/>
        <end position="147"/>
    </location>
</feature>
<reference evidence="4" key="1">
    <citation type="journal article" date="2019" name="Int. J. Syst. Evol. Microbiol.">
        <title>The Global Catalogue of Microorganisms (GCM) 10K type strain sequencing project: providing services to taxonomists for standard genome sequencing and annotation.</title>
        <authorList>
            <consortium name="The Broad Institute Genomics Platform"/>
            <consortium name="The Broad Institute Genome Sequencing Center for Infectious Disease"/>
            <person name="Wu L."/>
            <person name="Ma J."/>
        </authorList>
    </citation>
    <scope>NUCLEOTIDE SEQUENCE [LARGE SCALE GENOMIC DNA]</scope>
    <source>
        <strain evidence="4">JCM 3369</strain>
    </source>
</reference>
<protein>
    <submittedName>
        <fullName evidence="3">DUF6328 family protein</fullName>
    </submittedName>
</protein>